<organism evidence="1 2">
    <name type="scientific">Amphibacillus marinus</name>
    <dbReference type="NCBI Taxonomy" id="872970"/>
    <lineage>
        <taxon>Bacteria</taxon>
        <taxon>Bacillati</taxon>
        <taxon>Bacillota</taxon>
        <taxon>Bacilli</taxon>
        <taxon>Bacillales</taxon>
        <taxon>Bacillaceae</taxon>
        <taxon>Amphibacillus</taxon>
    </lineage>
</organism>
<dbReference type="RefSeq" id="WP_091494966.1">
    <property type="nucleotide sequence ID" value="NZ_FODJ01000001.1"/>
</dbReference>
<dbReference type="Pfam" id="PF08890">
    <property type="entry name" value="Phage_TAC_5"/>
    <property type="match status" value="1"/>
</dbReference>
<dbReference type="AlphaFoldDB" id="A0A1H8J000"/>
<protein>
    <submittedName>
        <fullName evidence="1">Phage XkdN-like tail assembly chaperone protein, TAC</fullName>
    </submittedName>
</protein>
<keyword evidence="2" id="KW-1185">Reference proteome</keyword>
<name>A0A1H8J000_9BACI</name>
<dbReference type="InterPro" id="IPR038559">
    <property type="entry name" value="XkdN-like_sf"/>
</dbReference>
<sequence length="134" mass="14941">MSSLQDFMLENTSLSEKEVKLPRFKSPFVIKAISEAENTALRKKNTVKVKGSGGQLMPRTDSEKYMGELVASCIVIPDLADKKLQEHYGTLGSKVDTLRSMLLAGEFATITNEIQSINGFDIELDELREEVKND</sequence>
<reference evidence="1 2" key="1">
    <citation type="submission" date="2016-10" db="EMBL/GenBank/DDBJ databases">
        <authorList>
            <person name="de Groot N.N."/>
        </authorList>
    </citation>
    <scope>NUCLEOTIDE SEQUENCE [LARGE SCALE GENOMIC DNA]</scope>
    <source>
        <strain evidence="1 2">CGMCC 1.10434</strain>
    </source>
</reference>
<dbReference type="Proteomes" id="UP000199300">
    <property type="component" value="Unassembled WGS sequence"/>
</dbReference>
<accession>A0A1H8J000</accession>
<dbReference type="STRING" id="872970.SAMN04488134_101774"/>
<dbReference type="OrthoDB" id="1807498at2"/>
<gene>
    <name evidence="1" type="ORF">SAMN04488134_101774</name>
</gene>
<evidence type="ECO:0000313" key="2">
    <source>
        <dbReference type="Proteomes" id="UP000199300"/>
    </source>
</evidence>
<dbReference type="Gene3D" id="3.30.2220.30">
    <property type="match status" value="1"/>
</dbReference>
<evidence type="ECO:0000313" key="1">
    <source>
        <dbReference type="EMBL" id="SEN73616.1"/>
    </source>
</evidence>
<dbReference type="EMBL" id="FODJ01000001">
    <property type="protein sequence ID" value="SEN73616.1"/>
    <property type="molecule type" value="Genomic_DNA"/>
</dbReference>
<proteinExistence type="predicted"/>
<dbReference type="InterPro" id="IPR014986">
    <property type="entry name" value="XkdN-like"/>
</dbReference>